<dbReference type="PANTHER" id="PTHR11662:SF455">
    <property type="entry name" value="GH23975P"/>
    <property type="match status" value="1"/>
</dbReference>
<feature type="transmembrane region" description="Helical" evidence="26">
    <location>
        <begin position="173"/>
        <end position="196"/>
    </location>
</feature>
<keyword evidence="12" id="KW-0325">Glycoprotein</keyword>
<keyword evidence="10" id="KW-0770">Synapse</keyword>
<evidence type="ECO:0000256" key="3">
    <source>
        <dbReference type="ARBA" id="ARBA00004638"/>
    </source>
</evidence>
<evidence type="ECO:0000256" key="15">
    <source>
        <dbReference type="ARBA" id="ARBA00050101"/>
    </source>
</evidence>
<evidence type="ECO:0000256" key="1">
    <source>
        <dbReference type="ARBA" id="ARBA00004432"/>
    </source>
</evidence>
<evidence type="ECO:0000259" key="27">
    <source>
        <dbReference type="PROSITE" id="PS50850"/>
    </source>
</evidence>
<feature type="transmembrane region" description="Helical" evidence="26">
    <location>
        <begin position="369"/>
        <end position="390"/>
    </location>
</feature>
<evidence type="ECO:0000256" key="8">
    <source>
        <dbReference type="ARBA" id="ARBA00022847"/>
    </source>
</evidence>
<dbReference type="CDD" id="cd17318">
    <property type="entry name" value="MFS_SLC17"/>
    <property type="match status" value="1"/>
</dbReference>
<dbReference type="FunFam" id="1.20.1250.20:FF:000067">
    <property type="entry name" value="sialin isoform X2"/>
    <property type="match status" value="1"/>
</dbReference>
<feature type="transmembrane region" description="Helical" evidence="26">
    <location>
        <begin position="82"/>
        <end position="105"/>
    </location>
</feature>
<evidence type="ECO:0000256" key="7">
    <source>
        <dbReference type="ARBA" id="ARBA00022692"/>
    </source>
</evidence>
<comment type="catalytic activity">
    <reaction evidence="18">
        <text>N-acetyl-L-aspartyl-L-glutamate(out) = N-acetyl-L-aspartyl-L-glutamate(in)</text>
        <dbReference type="Rhea" id="RHEA:72599"/>
        <dbReference type="ChEBI" id="CHEBI:76931"/>
    </reaction>
    <physiologicalReaction direction="left-to-right" evidence="18">
        <dbReference type="Rhea" id="RHEA:72600"/>
    </physiologicalReaction>
</comment>
<dbReference type="InterPro" id="IPR036259">
    <property type="entry name" value="MFS_trans_sf"/>
</dbReference>
<dbReference type="SUPFAM" id="SSF103473">
    <property type="entry name" value="MFS general substrate transporter"/>
    <property type="match status" value="1"/>
</dbReference>
<feature type="transmembrane region" description="Helical" evidence="26">
    <location>
        <begin position="437"/>
        <end position="456"/>
    </location>
</feature>
<evidence type="ECO:0000256" key="19">
    <source>
        <dbReference type="ARBA" id="ARBA00051447"/>
    </source>
</evidence>
<dbReference type="Pfam" id="PF07690">
    <property type="entry name" value="MFS_1"/>
    <property type="match status" value="1"/>
</dbReference>
<evidence type="ECO:0000256" key="13">
    <source>
        <dbReference type="ARBA" id="ARBA00023228"/>
    </source>
</evidence>
<evidence type="ECO:0000256" key="21">
    <source>
        <dbReference type="ARBA" id="ARBA00056891"/>
    </source>
</evidence>
<protein>
    <recommendedName>
        <fullName evidence="22">Sialin</fullName>
    </recommendedName>
    <alternativeName>
        <fullName evidence="25">H(+)/nitrate cotransporter</fullName>
    </alternativeName>
    <alternativeName>
        <fullName evidence="23">H(+)/sialic acid cotransporter</fullName>
    </alternativeName>
    <alternativeName>
        <fullName evidence="24">Vesicular excitatory amino acid transporter</fullName>
    </alternativeName>
</protein>
<comment type="catalytic activity">
    <reaction evidence="15">
        <text>2 nitrate(out) + H(+)(out) = 2 nitrate(in) + H(+)(in)</text>
        <dbReference type="Rhea" id="RHEA:71539"/>
        <dbReference type="ChEBI" id="CHEBI:15378"/>
        <dbReference type="ChEBI" id="CHEBI:17632"/>
    </reaction>
    <physiologicalReaction direction="left-to-right" evidence="15">
        <dbReference type="Rhea" id="RHEA:71540"/>
    </physiologicalReaction>
</comment>
<dbReference type="FunFam" id="1.20.1250.20:FF:000003">
    <property type="entry name" value="Solute carrier family 17 member 3"/>
    <property type="match status" value="1"/>
</dbReference>
<dbReference type="InterPro" id="IPR020846">
    <property type="entry name" value="MFS_dom"/>
</dbReference>
<feature type="transmembrane region" description="Helical" evidence="26">
    <location>
        <begin position="345"/>
        <end position="363"/>
    </location>
</feature>
<dbReference type="GO" id="GO:0015293">
    <property type="term" value="F:symporter activity"/>
    <property type="evidence" value="ECO:0007669"/>
    <property type="project" value="UniProtKB-KW"/>
</dbReference>
<dbReference type="InterPro" id="IPR005829">
    <property type="entry name" value="Sugar_transporter_CS"/>
</dbReference>
<keyword evidence="5" id="KW-0813">Transport</keyword>
<evidence type="ECO:0000256" key="16">
    <source>
        <dbReference type="ARBA" id="ARBA00050554"/>
    </source>
</evidence>
<evidence type="ECO:0000256" key="17">
    <source>
        <dbReference type="ARBA" id="ARBA00050625"/>
    </source>
</evidence>
<feature type="transmembrane region" description="Helical" evidence="26">
    <location>
        <begin position="203"/>
        <end position="222"/>
    </location>
</feature>
<evidence type="ECO:0000313" key="29">
    <source>
        <dbReference type="Proteomes" id="UP001152799"/>
    </source>
</evidence>
<dbReference type="GO" id="GO:0016323">
    <property type="term" value="C:basolateral plasma membrane"/>
    <property type="evidence" value="ECO:0007669"/>
    <property type="project" value="UniProtKB-SubCell"/>
</dbReference>
<keyword evidence="8" id="KW-0769">Symport</keyword>
<evidence type="ECO:0000256" key="12">
    <source>
        <dbReference type="ARBA" id="ARBA00023180"/>
    </source>
</evidence>
<gene>
    <name evidence="28" type="ORF">CEUTPL_LOCUS7043</name>
</gene>
<evidence type="ECO:0000256" key="23">
    <source>
        <dbReference type="ARBA" id="ARBA00080244"/>
    </source>
</evidence>
<evidence type="ECO:0000256" key="22">
    <source>
        <dbReference type="ARBA" id="ARBA00069713"/>
    </source>
</evidence>
<dbReference type="Gene3D" id="1.20.1250.20">
    <property type="entry name" value="MFS general substrate transporter like domains"/>
    <property type="match status" value="2"/>
</dbReference>
<comment type="catalytic activity">
    <reaction evidence="16">
        <text>L-aspartate(out) = L-aspartate(in)</text>
        <dbReference type="Rhea" id="RHEA:66332"/>
        <dbReference type="ChEBI" id="CHEBI:29991"/>
    </reaction>
    <physiologicalReaction direction="left-to-right" evidence="16">
        <dbReference type="Rhea" id="RHEA:66333"/>
    </physiologicalReaction>
</comment>
<evidence type="ECO:0000256" key="2">
    <source>
        <dbReference type="ARBA" id="ARBA00004554"/>
    </source>
</evidence>
<dbReference type="PROSITE" id="PS00217">
    <property type="entry name" value="SUGAR_TRANSPORT_2"/>
    <property type="match status" value="1"/>
</dbReference>
<comment type="catalytic activity">
    <reaction evidence="19">
        <text>L-glutamate(out) = L-glutamate(in)</text>
        <dbReference type="Rhea" id="RHEA:66336"/>
        <dbReference type="ChEBI" id="CHEBI:29985"/>
    </reaction>
    <physiologicalReaction direction="left-to-right" evidence="19">
        <dbReference type="Rhea" id="RHEA:66337"/>
    </physiologicalReaction>
</comment>
<evidence type="ECO:0000256" key="6">
    <source>
        <dbReference type="ARBA" id="ARBA00022475"/>
    </source>
</evidence>
<feature type="transmembrane region" description="Helical" evidence="26">
    <location>
        <begin position="312"/>
        <end position="333"/>
    </location>
</feature>
<dbReference type="GO" id="GO:0006820">
    <property type="term" value="P:monoatomic anion transport"/>
    <property type="evidence" value="ECO:0007669"/>
    <property type="project" value="TreeGrafter"/>
</dbReference>
<comment type="function">
    <text evidence="21">Receptor for CM101, a polysaccharide produced by group B Streptococcus with antipathoangiogenic properties.</text>
</comment>
<feature type="domain" description="Major facilitator superfamily (MFS) profile" evidence="27">
    <location>
        <begin position="27"/>
        <end position="461"/>
    </location>
</feature>
<evidence type="ECO:0000256" key="4">
    <source>
        <dbReference type="ARBA" id="ARBA00004656"/>
    </source>
</evidence>
<evidence type="ECO:0000256" key="5">
    <source>
        <dbReference type="ARBA" id="ARBA00022448"/>
    </source>
</evidence>
<accession>A0A9N9MPJ5</accession>
<keyword evidence="7 26" id="KW-0812">Transmembrane</keyword>
<dbReference type="OrthoDB" id="2985014at2759"/>
<evidence type="ECO:0000256" key="14">
    <source>
        <dbReference type="ARBA" id="ARBA00023329"/>
    </source>
</evidence>
<dbReference type="AlphaFoldDB" id="A0A9N9MPJ5"/>
<keyword evidence="13" id="KW-0458">Lysosome</keyword>
<evidence type="ECO:0000256" key="11">
    <source>
        <dbReference type="ARBA" id="ARBA00023136"/>
    </source>
</evidence>
<proteinExistence type="predicted"/>
<sequence>MNGEIATSEADSLHKNLPSKWLIWKHRRYIVALMAFLGFFNVYALRVNLSIAIVSMTSDRFETSDNGTVINMGPEFSWNNEIQGYILSSFFYGYITTQLLGGYFANKYGGKVIFGTGIAVTGALTFITPWVVTANAYSLIAVRIIEGIFEGVTYPSLHAIWSEWAPPLERTGLSMLASAGSYFGTVVAMPLSALLAERFGWRSIFFFFGALALLWYILWMLVVTNSPNQDSKITELELNYIESSLEKIPNDDEPHKTPIPWKSMACTKAIWAICVSNFAENWGFYTFLTQLPKYLKDIYNFNLGTSGFLSGLPYLAMGIVLPVSGQLADFLISKGYLTVTQTRKSASFLGFVAQFCFLMTVAYVSSEVVTVLCLTCAIGIGAVAFGAYCVNPLDIAPQYASIILGVSNTFGTIPGIASPIFAGYIVSDNPTIYEWRIVFFVAAGIYLLGAFFYVICGSGEVQDWAECRKEED</sequence>
<dbReference type="InterPro" id="IPR050382">
    <property type="entry name" value="MFS_Na/Anion_cotransporter"/>
</dbReference>
<keyword evidence="11 26" id="KW-0472">Membrane</keyword>
<comment type="catalytic activity">
    <reaction evidence="17">
        <text>N-acetylneuraminate(in) + H(+)(in) = N-acetylneuraminate(out) + H(+)(out)</text>
        <dbReference type="Rhea" id="RHEA:28987"/>
        <dbReference type="ChEBI" id="CHEBI:15378"/>
        <dbReference type="ChEBI" id="CHEBI:35418"/>
    </reaction>
    <physiologicalReaction direction="right-to-left" evidence="17">
        <dbReference type="Rhea" id="RHEA:28989"/>
    </physiologicalReaction>
</comment>
<evidence type="ECO:0000313" key="28">
    <source>
        <dbReference type="EMBL" id="CAG9766459.1"/>
    </source>
</evidence>
<dbReference type="GO" id="GO:0005765">
    <property type="term" value="C:lysosomal membrane"/>
    <property type="evidence" value="ECO:0007669"/>
    <property type="project" value="UniProtKB-SubCell"/>
</dbReference>
<keyword evidence="9 26" id="KW-1133">Transmembrane helix</keyword>
<name>A0A9N9MPJ5_9CUCU</name>
<dbReference type="EMBL" id="OU892279">
    <property type="protein sequence ID" value="CAG9766459.1"/>
    <property type="molecule type" value="Genomic_DNA"/>
</dbReference>
<dbReference type="PANTHER" id="PTHR11662">
    <property type="entry name" value="SOLUTE CARRIER FAMILY 17"/>
    <property type="match status" value="1"/>
</dbReference>
<evidence type="ECO:0000256" key="25">
    <source>
        <dbReference type="ARBA" id="ARBA00081925"/>
    </source>
</evidence>
<evidence type="ECO:0000256" key="26">
    <source>
        <dbReference type="SAM" id="Phobius"/>
    </source>
</evidence>
<organism evidence="28 29">
    <name type="scientific">Ceutorhynchus assimilis</name>
    <name type="common">cabbage seed weevil</name>
    <dbReference type="NCBI Taxonomy" id="467358"/>
    <lineage>
        <taxon>Eukaryota</taxon>
        <taxon>Metazoa</taxon>
        <taxon>Ecdysozoa</taxon>
        <taxon>Arthropoda</taxon>
        <taxon>Hexapoda</taxon>
        <taxon>Insecta</taxon>
        <taxon>Pterygota</taxon>
        <taxon>Neoptera</taxon>
        <taxon>Endopterygota</taxon>
        <taxon>Coleoptera</taxon>
        <taxon>Polyphaga</taxon>
        <taxon>Cucujiformia</taxon>
        <taxon>Curculionidae</taxon>
        <taxon>Ceutorhynchinae</taxon>
        <taxon>Ceutorhynchus</taxon>
    </lineage>
</organism>
<keyword evidence="14" id="KW-0968">Cytoplasmic vesicle</keyword>
<comment type="catalytic activity">
    <reaction evidence="20">
        <text>D-glucuronate(out) + H(+)(out) = D-glucuronate(in) + H(+)(in)</text>
        <dbReference type="Rhea" id="RHEA:72591"/>
        <dbReference type="ChEBI" id="CHEBI:15378"/>
        <dbReference type="ChEBI" id="CHEBI:58720"/>
    </reaction>
    <physiologicalReaction direction="left-to-right" evidence="20">
        <dbReference type="Rhea" id="RHEA:72592"/>
    </physiologicalReaction>
</comment>
<feature type="transmembrane region" description="Helical" evidence="26">
    <location>
        <begin position="112"/>
        <end position="132"/>
    </location>
</feature>
<feature type="transmembrane region" description="Helical" evidence="26">
    <location>
        <begin position="29"/>
        <end position="54"/>
    </location>
</feature>
<evidence type="ECO:0000256" key="20">
    <source>
        <dbReference type="ARBA" id="ARBA00051612"/>
    </source>
</evidence>
<evidence type="ECO:0000256" key="18">
    <source>
        <dbReference type="ARBA" id="ARBA00051403"/>
    </source>
</evidence>
<evidence type="ECO:0000256" key="9">
    <source>
        <dbReference type="ARBA" id="ARBA00022989"/>
    </source>
</evidence>
<dbReference type="InterPro" id="IPR011701">
    <property type="entry name" value="MFS"/>
</dbReference>
<keyword evidence="6" id="KW-1003">Cell membrane</keyword>
<dbReference type="PROSITE" id="PS50850">
    <property type="entry name" value="MFS"/>
    <property type="match status" value="1"/>
</dbReference>
<reference evidence="28" key="1">
    <citation type="submission" date="2022-01" db="EMBL/GenBank/DDBJ databases">
        <authorList>
            <person name="King R."/>
        </authorList>
    </citation>
    <scope>NUCLEOTIDE SEQUENCE</scope>
</reference>
<comment type="subcellular location">
    <subcellularLocation>
        <location evidence="2">Basolateral cell membrane</location>
        <topology evidence="2">Multi-pass membrane protein</topology>
    </subcellularLocation>
    <subcellularLocation>
        <location evidence="3">Cytoplasmic vesicle</location>
        <location evidence="3">Secretory vesicle membrane</location>
        <topology evidence="3">Multi-pass membrane protein</topology>
    </subcellularLocation>
    <subcellularLocation>
        <location evidence="1">Cytoplasmic vesicle</location>
        <location evidence="1">Secretory vesicle</location>
        <location evidence="1">Synaptic vesicle membrane</location>
    </subcellularLocation>
    <subcellularLocation>
        <location evidence="4">Lysosome membrane</location>
    </subcellularLocation>
</comment>
<evidence type="ECO:0000256" key="24">
    <source>
        <dbReference type="ARBA" id="ARBA00081195"/>
    </source>
</evidence>
<evidence type="ECO:0000256" key="10">
    <source>
        <dbReference type="ARBA" id="ARBA00023018"/>
    </source>
</evidence>
<dbReference type="GO" id="GO:0030672">
    <property type="term" value="C:synaptic vesicle membrane"/>
    <property type="evidence" value="ECO:0007669"/>
    <property type="project" value="UniProtKB-SubCell"/>
</dbReference>
<dbReference type="GO" id="GO:0046942">
    <property type="term" value="P:carboxylic acid transport"/>
    <property type="evidence" value="ECO:0007669"/>
    <property type="project" value="UniProtKB-ARBA"/>
</dbReference>
<dbReference type="Proteomes" id="UP001152799">
    <property type="component" value="Chromosome 3"/>
</dbReference>
<feature type="transmembrane region" description="Helical" evidence="26">
    <location>
        <begin position="402"/>
        <end position="425"/>
    </location>
</feature>
<keyword evidence="29" id="KW-1185">Reference proteome</keyword>